<accession>A0ABS5T6M1</accession>
<evidence type="ECO:0000313" key="1">
    <source>
        <dbReference type="EMBL" id="MBT0727971.1"/>
    </source>
</evidence>
<dbReference type="SUPFAM" id="SSF53300">
    <property type="entry name" value="vWA-like"/>
    <property type="match status" value="1"/>
</dbReference>
<sequence length="543" mass="61709">MISFAVLLPILMILVALGINSVKMFIAKAKLTDVAAETGLIVSASSSVTDKGQYPPEMKNLVTRYVKNFFPEASKTPEVTFKFSKVAADTTNNAEYMTYHPSIKLELPFPFYHATLSEGAKNFAISATPLTVKKQVSRPVDVVFVMDFSTSQQGARMRILKEVFRELTDYILTSNPGSKIGMVPFSAGVAVKYPETNQRGGPKAGCSVLFVPKKEWAIDYAFWGDKYVNKKYTKLSDQSYYIDETRRKYYLNRVAKSRPALTANALNEQWCRKNDVWGTNVGQTQYSCFDHRFKTLDLDGSVVAKDDIYTQRAQQIIEQQYVMALKVRERQRTTITIEHDDAIDYEATLNQMFGEEAIITFPMLWTSVDDYNYRVYNQMCHNTGWWGHSGDLSSARLYSWLIELTNNANELHQFQNMEPQGWTATSSGLVRSVPVMMKGTNPRKIFVVMSDGDDSTYPAKVTDRYLKQYNLCEKIRSGIIERSQTHTERVDIYYVSTTNSDKRVNYWKDYCTGEGNAAKAVNRQAIVTLIKGFLSDEIGSFSQ</sequence>
<dbReference type="Gene3D" id="3.40.50.410">
    <property type="entry name" value="von Willebrand factor, type A domain"/>
    <property type="match status" value="2"/>
</dbReference>
<keyword evidence="2" id="KW-1185">Reference proteome</keyword>
<dbReference type="EMBL" id="JABBFO010000011">
    <property type="protein sequence ID" value="MBT0727971.1"/>
    <property type="molecule type" value="Genomic_DNA"/>
</dbReference>
<name>A0ABS5T6M1_9GAMM</name>
<protein>
    <submittedName>
        <fullName evidence="1">VWA domain-containing protein</fullName>
    </submittedName>
</protein>
<organism evidence="1 2">
    <name type="scientific">Rosenbergiella australiborealis</name>
    <dbReference type="NCBI Taxonomy" id="1544696"/>
    <lineage>
        <taxon>Bacteria</taxon>
        <taxon>Pseudomonadati</taxon>
        <taxon>Pseudomonadota</taxon>
        <taxon>Gammaproteobacteria</taxon>
        <taxon>Enterobacterales</taxon>
        <taxon>Erwiniaceae</taxon>
        <taxon>Rosenbergiella</taxon>
    </lineage>
</organism>
<evidence type="ECO:0000313" key="2">
    <source>
        <dbReference type="Proteomes" id="UP000786875"/>
    </source>
</evidence>
<comment type="caution">
    <text evidence="1">The sequence shown here is derived from an EMBL/GenBank/DDBJ whole genome shotgun (WGS) entry which is preliminary data.</text>
</comment>
<dbReference type="InterPro" id="IPR036465">
    <property type="entry name" value="vWFA_dom_sf"/>
</dbReference>
<gene>
    <name evidence="1" type="ORF">HGT73_11410</name>
</gene>
<dbReference type="Proteomes" id="UP000786875">
    <property type="component" value="Unassembled WGS sequence"/>
</dbReference>
<proteinExistence type="predicted"/>
<reference evidence="1 2" key="1">
    <citation type="submission" date="2020-04" db="EMBL/GenBank/DDBJ databases">
        <title>Genome sequencing of Rosenbergiella species.</title>
        <authorList>
            <person name="Alvarez-Perez S."/>
            <person name="Lievens B."/>
        </authorList>
    </citation>
    <scope>NUCLEOTIDE SEQUENCE [LARGE SCALE GENOMIC DNA]</scope>
    <source>
        <strain evidence="1 2">CdVSA20.1</strain>
    </source>
</reference>
<dbReference type="RefSeq" id="WP_214215098.1">
    <property type="nucleotide sequence ID" value="NZ_JABBFO010000011.1"/>
</dbReference>